<evidence type="ECO:0000256" key="4">
    <source>
        <dbReference type="ARBA" id="ARBA00023235"/>
    </source>
</evidence>
<dbReference type="SUPFAM" id="SSF109998">
    <property type="entry name" value="Triger factor/SurA peptide-binding domain-like"/>
    <property type="match status" value="1"/>
</dbReference>
<dbReference type="GO" id="GO:0015031">
    <property type="term" value="P:protein transport"/>
    <property type="evidence" value="ECO:0007669"/>
    <property type="project" value="InterPro"/>
</dbReference>
<gene>
    <name evidence="7" type="ORF">CCE28_11150</name>
</gene>
<dbReference type="InterPro" id="IPR046357">
    <property type="entry name" value="PPIase_dom_sf"/>
</dbReference>
<feature type="domain" description="Trigger factor C-terminal" evidence="6">
    <location>
        <begin position="152"/>
        <end position="267"/>
    </location>
</feature>
<accession>A0A267MJH4</accession>
<dbReference type="InterPro" id="IPR037041">
    <property type="entry name" value="Trigger_fac_C_sf"/>
</dbReference>
<dbReference type="Gene3D" id="3.10.50.40">
    <property type="match status" value="1"/>
</dbReference>
<evidence type="ECO:0000313" key="8">
    <source>
        <dbReference type="Proteomes" id="UP000216024"/>
    </source>
</evidence>
<dbReference type="RefSeq" id="WP_095133798.1">
    <property type="nucleotide sequence ID" value="NZ_NIBG01000009.1"/>
</dbReference>
<evidence type="ECO:0000256" key="1">
    <source>
        <dbReference type="ARBA" id="ARBA00000971"/>
    </source>
</evidence>
<evidence type="ECO:0000256" key="3">
    <source>
        <dbReference type="ARBA" id="ARBA00023110"/>
    </source>
</evidence>
<evidence type="ECO:0000313" key="7">
    <source>
        <dbReference type="EMBL" id="PAB59068.1"/>
    </source>
</evidence>
<evidence type="ECO:0000256" key="2">
    <source>
        <dbReference type="ARBA" id="ARBA00013194"/>
    </source>
</evidence>
<dbReference type="SUPFAM" id="SSF54534">
    <property type="entry name" value="FKBP-like"/>
    <property type="match status" value="1"/>
</dbReference>
<name>A0A267MJH4_9FIRM</name>
<protein>
    <recommendedName>
        <fullName evidence="2">peptidylprolyl isomerase</fullName>
        <ecNumber evidence="2">5.2.1.8</ecNumber>
    </recommendedName>
</protein>
<dbReference type="Pfam" id="PF05698">
    <property type="entry name" value="Trigger_C"/>
    <property type="match status" value="1"/>
</dbReference>
<dbReference type="InterPro" id="IPR008880">
    <property type="entry name" value="Trigger_fac_C"/>
</dbReference>
<feature type="domain" description="PPIase FKBP-type" evidence="5">
    <location>
        <begin position="46"/>
        <end position="125"/>
    </location>
</feature>
<sequence>MNVELGQYKGFGFRRPNVNVADEEINNYINKIREKYKVKVEKEGSIEKHDYVTISYDGYHNGLHRSDISAKNYHSKLGEGYFLDDFEKHLLGLKKGDTVEFHMVLPNNKQYNFLRNETVNFKVEIISVMNKIIPELTDHMIKRFKIEGINNIDQLKEYAKDQINYEKIMFESTKVVNEIMNKIIEGSKVQLEDEEIESLKFEILEDFKKELEKKNANLEIYLSYTKKTEEELFEQCKIEAQTYLTEKAIIEKIAQVENIALSDEEKEKCENSKVNDAFNQLLYQKVIHFLLKENTTIQE</sequence>
<dbReference type="EMBL" id="NIBG01000009">
    <property type="protein sequence ID" value="PAB59068.1"/>
    <property type="molecule type" value="Genomic_DNA"/>
</dbReference>
<dbReference type="Gene3D" id="1.10.3120.10">
    <property type="entry name" value="Trigger factor, C-terminal domain"/>
    <property type="match status" value="1"/>
</dbReference>
<dbReference type="InterPro" id="IPR027304">
    <property type="entry name" value="Trigger_fact/SurA_dom_sf"/>
</dbReference>
<reference evidence="7 8" key="1">
    <citation type="submission" date="2017-06" db="EMBL/GenBank/DDBJ databases">
        <title>Draft genome sequence of anaerobic fermentative bacterium Anaeromicrobium sediminis DY2726D isolated from West Pacific Ocean sediments.</title>
        <authorList>
            <person name="Zeng X."/>
        </authorList>
    </citation>
    <scope>NUCLEOTIDE SEQUENCE [LARGE SCALE GENOMIC DNA]</scope>
    <source>
        <strain evidence="7 8">DY2726D</strain>
    </source>
</reference>
<dbReference type="OrthoDB" id="9767721at2"/>
<evidence type="ECO:0000259" key="6">
    <source>
        <dbReference type="Pfam" id="PF05698"/>
    </source>
</evidence>
<keyword evidence="3" id="KW-0697">Rotamase</keyword>
<dbReference type="InterPro" id="IPR001179">
    <property type="entry name" value="PPIase_FKBP_dom"/>
</dbReference>
<dbReference type="Proteomes" id="UP000216024">
    <property type="component" value="Unassembled WGS sequence"/>
</dbReference>
<organism evidence="7 8">
    <name type="scientific">Anaeromicrobium sediminis</name>
    <dbReference type="NCBI Taxonomy" id="1478221"/>
    <lineage>
        <taxon>Bacteria</taxon>
        <taxon>Bacillati</taxon>
        <taxon>Bacillota</taxon>
        <taxon>Clostridia</taxon>
        <taxon>Peptostreptococcales</taxon>
        <taxon>Thermotaleaceae</taxon>
        <taxon>Anaeromicrobium</taxon>
    </lineage>
</organism>
<dbReference type="GO" id="GO:0003755">
    <property type="term" value="F:peptidyl-prolyl cis-trans isomerase activity"/>
    <property type="evidence" value="ECO:0007669"/>
    <property type="project" value="UniProtKB-KW"/>
</dbReference>
<proteinExistence type="predicted"/>
<comment type="catalytic activity">
    <reaction evidence="1">
        <text>[protein]-peptidylproline (omega=180) = [protein]-peptidylproline (omega=0)</text>
        <dbReference type="Rhea" id="RHEA:16237"/>
        <dbReference type="Rhea" id="RHEA-COMP:10747"/>
        <dbReference type="Rhea" id="RHEA-COMP:10748"/>
        <dbReference type="ChEBI" id="CHEBI:83833"/>
        <dbReference type="ChEBI" id="CHEBI:83834"/>
        <dbReference type="EC" id="5.2.1.8"/>
    </reaction>
</comment>
<keyword evidence="4" id="KW-0413">Isomerase</keyword>
<comment type="caution">
    <text evidence="7">The sequence shown here is derived from an EMBL/GenBank/DDBJ whole genome shotgun (WGS) entry which is preliminary data.</text>
</comment>
<evidence type="ECO:0000259" key="5">
    <source>
        <dbReference type="Pfam" id="PF00254"/>
    </source>
</evidence>
<dbReference type="GO" id="GO:0006457">
    <property type="term" value="P:protein folding"/>
    <property type="evidence" value="ECO:0007669"/>
    <property type="project" value="InterPro"/>
</dbReference>
<keyword evidence="8" id="KW-1185">Reference proteome</keyword>
<dbReference type="Pfam" id="PF00254">
    <property type="entry name" value="FKBP_C"/>
    <property type="match status" value="1"/>
</dbReference>
<dbReference type="AlphaFoldDB" id="A0A267MJH4"/>
<dbReference type="EC" id="5.2.1.8" evidence="2"/>